<evidence type="ECO:0000313" key="2">
    <source>
        <dbReference type="Proteomes" id="UP001159363"/>
    </source>
</evidence>
<gene>
    <name evidence="1" type="ORF">PR048_003693</name>
</gene>
<protein>
    <submittedName>
        <fullName evidence="1">Uncharacterized protein</fullName>
    </submittedName>
</protein>
<name>A0ABQ9INT9_9NEOP</name>
<comment type="caution">
    <text evidence="1">The sequence shown here is derived from an EMBL/GenBank/DDBJ whole genome shotgun (WGS) entry which is preliminary data.</text>
</comment>
<dbReference type="Proteomes" id="UP001159363">
    <property type="component" value="Chromosome 1"/>
</dbReference>
<sequence>MKKIKVVRRKGLVDIGSCSIHTIHNGFFFKGMHELGEEASDLITSIYINFLMDGVKTSEQFKRILTSQTISLSSTALQDGLALKLFGILFLSYFLKFVPQKRLEISKNSNVFKRIVGVLKLLFIYSSAKLLHALPDHFRKISPLIHVHICKPEVVSSSKKNLNSDIFVEPNLLPLKNTVCGDGISEILKSAPEKDQLCFLKNVQRHYVHACKYIIGKHHLTL</sequence>
<dbReference type="EMBL" id="JARBHB010000001">
    <property type="protein sequence ID" value="KAJ8898333.1"/>
    <property type="molecule type" value="Genomic_DNA"/>
</dbReference>
<accession>A0ABQ9INT9</accession>
<organism evidence="1 2">
    <name type="scientific">Dryococelus australis</name>
    <dbReference type="NCBI Taxonomy" id="614101"/>
    <lineage>
        <taxon>Eukaryota</taxon>
        <taxon>Metazoa</taxon>
        <taxon>Ecdysozoa</taxon>
        <taxon>Arthropoda</taxon>
        <taxon>Hexapoda</taxon>
        <taxon>Insecta</taxon>
        <taxon>Pterygota</taxon>
        <taxon>Neoptera</taxon>
        <taxon>Polyneoptera</taxon>
        <taxon>Phasmatodea</taxon>
        <taxon>Verophasmatodea</taxon>
        <taxon>Anareolatae</taxon>
        <taxon>Phasmatidae</taxon>
        <taxon>Eurycanthinae</taxon>
        <taxon>Dryococelus</taxon>
    </lineage>
</organism>
<keyword evidence="2" id="KW-1185">Reference proteome</keyword>
<reference evidence="1 2" key="1">
    <citation type="submission" date="2023-02" db="EMBL/GenBank/DDBJ databases">
        <title>LHISI_Scaffold_Assembly.</title>
        <authorList>
            <person name="Stuart O.P."/>
            <person name="Cleave R."/>
            <person name="Magrath M.J.L."/>
            <person name="Mikheyev A.S."/>
        </authorList>
    </citation>
    <scope>NUCLEOTIDE SEQUENCE [LARGE SCALE GENOMIC DNA]</scope>
    <source>
        <strain evidence="1">Daus_M_001</strain>
        <tissue evidence="1">Leg muscle</tissue>
    </source>
</reference>
<proteinExistence type="predicted"/>
<evidence type="ECO:0000313" key="1">
    <source>
        <dbReference type="EMBL" id="KAJ8898333.1"/>
    </source>
</evidence>